<dbReference type="PANTHER" id="PTHR10815:SF13">
    <property type="entry name" value="METHYLATED-DNA--PROTEIN-CYSTEINE METHYLTRANSFERASE"/>
    <property type="match status" value="1"/>
</dbReference>
<sequence length="261" mass="27700">MPEPAAAAPLSGPHESDPPPCGRSPGPGPLIDINKKGQDRLHRDPTTTDHDATVLVPPHAVAGGAAGVNKEQRSVAFGSHRDQTMEDSAAAAAAAAAENSIAPPPATFSNKEHSSNPAQTQVPEQHEQILKLTKKISTHPTLTPFRKRTYICLLAIPRGRWTTYAAMAKHLGSSARAVGTAMRLNPFAPGVPCHRVLNVDGGLGGYMGTPPEKDRGKKGPGKGNKSEGNLERKRRILESEGVVFDERGKARGRAFLEFPST</sequence>
<dbReference type="Proteomes" id="UP001610334">
    <property type="component" value="Unassembled WGS sequence"/>
</dbReference>
<comment type="similarity">
    <text evidence="2">Belongs to the MGMT family.</text>
</comment>
<dbReference type="PANTHER" id="PTHR10815">
    <property type="entry name" value="METHYLATED-DNA--PROTEIN-CYSTEINE METHYLTRANSFERASE"/>
    <property type="match status" value="1"/>
</dbReference>
<organism evidence="14 15">
    <name type="scientific">Aspergillus granulosus</name>
    <dbReference type="NCBI Taxonomy" id="176169"/>
    <lineage>
        <taxon>Eukaryota</taxon>
        <taxon>Fungi</taxon>
        <taxon>Dikarya</taxon>
        <taxon>Ascomycota</taxon>
        <taxon>Pezizomycotina</taxon>
        <taxon>Eurotiomycetes</taxon>
        <taxon>Eurotiomycetidae</taxon>
        <taxon>Eurotiales</taxon>
        <taxon>Aspergillaceae</taxon>
        <taxon>Aspergillus</taxon>
        <taxon>Aspergillus subgen. Nidulantes</taxon>
    </lineage>
</organism>
<evidence type="ECO:0000256" key="5">
    <source>
        <dbReference type="ARBA" id="ARBA00022603"/>
    </source>
</evidence>
<dbReference type="InterPro" id="IPR036217">
    <property type="entry name" value="MethylDNA_cys_MeTrfase_DNAb"/>
</dbReference>
<evidence type="ECO:0000256" key="6">
    <source>
        <dbReference type="ARBA" id="ARBA00022679"/>
    </source>
</evidence>
<evidence type="ECO:0000256" key="10">
    <source>
        <dbReference type="ARBA" id="ARBA00031621"/>
    </source>
</evidence>
<dbReference type="EMBL" id="JBFXLT010000072">
    <property type="protein sequence ID" value="KAL2810373.1"/>
    <property type="molecule type" value="Genomic_DNA"/>
</dbReference>
<dbReference type="Gene3D" id="1.10.10.10">
    <property type="entry name" value="Winged helix-like DNA-binding domain superfamily/Winged helix DNA-binding domain"/>
    <property type="match status" value="1"/>
</dbReference>
<proteinExistence type="inferred from homology"/>
<evidence type="ECO:0000259" key="13">
    <source>
        <dbReference type="Pfam" id="PF01035"/>
    </source>
</evidence>
<feature type="region of interest" description="Disordered" evidence="12">
    <location>
        <begin position="1"/>
        <end position="54"/>
    </location>
</feature>
<keyword evidence="15" id="KW-1185">Reference proteome</keyword>
<feature type="domain" description="Methylated-DNA-[protein]-cysteine S-methyltransferase DNA binding" evidence="13">
    <location>
        <begin position="144"/>
        <end position="242"/>
    </location>
</feature>
<keyword evidence="5 14" id="KW-0489">Methyltransferase</keyword>
<keyword evidence="7" id="KW-0227">DNA damage</keyword>
<dbReference type="InterPro" id="IPR014048">
    <property type="entry name" value="MethylDNA_cys_MeTrfase_DNA-bd"/>
</dbReference>
<dbReference type="NCBIfam" id="TIGR00589">
    <property type="entry name" value="ogt"/>
    <property type="match status" value="1"/>
</dbReference>
<evidence type="ECO:0000256" key="2">
    <source>
        <dbReference type="ARBA" id="ARBA00008711"/>
    </source>
</evidence>
<dbReference type="Pfam" id="PF01035">
    <property type="entry name" value="DNA_binding_1"/>
    <property type="match status" value="1"/>
</dbReference>
<evidence type="ECO:0000256" key="8">
    <source>
        <dbReference type="ARBA" id="ARBA00023204"/>
    </source>
</evidence>
<keyword evidence="8" id="KW-0234">DNA repair</keyword>
<name>A0ABR4H6F5_9EURO</name>
<dbReference type="CDD" id="cd06445">
    <property type="entry name" value="ATase"/>
    <property type="match status" value="1"/>
</dbReference>
<dbReference type="GO" id="GO:0032259">
    <property type="term" value="P:methylation"/>
    <property type="evidence" value="ECO:0007669"/>
    <property type="project" value="UniProtKB-KW"/>
</dbReference>
<evidence type="ECO:0000256" key="4">
    <source>
        <dbReference type="ARBA" id="ARBA00015377"/>
    </source>
</evidence>
<comment type="caution">
    <text evidence="14">The sequence shown here is derived from an EMBL/GenBank/DDBJ whole genome shotgun (WGS) entry which is preliminary data.</text>
</comment>
<comment type="catalytic activity">
    <reaction evidence="1">
        <text>a 4-O-methyl-thymidine in DNA + L-cysteinyl-[protein] = a thymidine in DNA + S-methyl-L-cysteinyl-[protein]</text>
        <dbReference type="Rhea" id="RHEA:53428"/>
        <dbReference type="Rhea" id="RHEA-COMP:10131"/>
        <dbReference type="Rhea" id="RHEA-COMP:10132"/>
        <dbReference type="Rhea" id="RHEA-COMP:13555"/>
        <dbReference type="Rhea" id="RHEA-COMP:13556"/>
        <dbReference type="ChEBI" id="CHEBI:29950"/>
        <dbReference type="ChEBI" id="CHEBI:82612"/>
        <dbReference type="ChEBI" id="CHEBI:137386"/>
        <dbReference type="ChEBI" id="CHEBI:137387"/>
        <dbReference type="EC" id="2.1.1.63"/>
    </reaction>
</comment>
<protein>
    <recommendedName>
        <fullName evidence="4">Methylated-DNA--protein-cysteine methyltransferase</fullName>
        <ecNumber evidence="3">2.1.1.63</ecNumber>
    </recommendedName>
    <alternativeName>
        <fullName evidence="9">6-O-methylguanine-DNA methyltransferase</fullName>
    </alternativeName>
    <alternativeName>
        <fullName evidence="10">O-6-methylguanine-DNA-alkyltransferase</fullName>
    </alternativeName>
</protein>
<feature type="compositionally biased region" description="Basic and acidic residues" evidence="12">
    <location>
        <begin position="33"/>
        <end position="52"/>
    </location>
</feature>
<dbReference type="InterPro" id="IPR036388">
    <property type="entry name" value="WH-like_DNA-bd_sf"/>
</dbReference>
<comment type="catalytic activity">
    <reaction evidence="11">
        <text>a 6-O-methyl-2'-deoxyguanosine in DNA + L-cysteinyl-[protein] = S-methyl-L-cysteinyl-[protein] + a 2'-deoxyguanosine in DNA</text>
        <dbReference type="Rhea" id="RHEA:24000"/>
        <dbReference type="Rhea" id="RHEA-COMP:10131"/>
        <dbReference type="Rhea" id="RHEA-COMP:10132"/>
        <dbReference type="Rhea" id="RHEA-COMP:11367"/>
        <dbReference type="Rhea" id="RHEA-COMP:11368"/>
        <dbReference type="ChEBI" id="CHEBI:29950"/>
        <dbReference type="ChEBI" id="CHEBI:82612"/>
        <dbReference type="ChEBI" id="CHEBI:85445"/>
        <dbReference type="ChEBI" id="CHEBI:85448"/>
        <dbReference type="EC" id="2.1.1.63"/>
    </reaction>
</comment>
<dbReference type="InterPro" id="IPR001497">
    <property type="entry name" value="MethylDNA_cys_MeTrfase_AS"/>
</dbReference>
<feature type="compositionally biased region" description="Pro residues" evidence="12">
    <location>
        <begin position="18"/>
        <end position="28"/>
    </location>
</feature>
<evidence type="ECO:0000256" key="7">
    <source>
        <dbReference type="ARBA" id="ARBA00022763"/>
    </source>
</evidence>
<evidence type="ECO:0000256" key="11">
    <source>
        <dbReference type="ARBA" id="ARBA00049348"/>
    </source>
</evidence>
<feature type="region of interest" description="Disordered" evidence="12">
    <location>
        <begin position="78"/>
        <end position="121"/>
    </location>
</feature>
<dbReference type="SUPFAM" id="SSF46767">
    <property type="entry name" value="Methylated DNA-protein cysteine methyltransferase, C-terminal domain"/>
    <property type="match status" value="1"/>
</dbReference>
<gene>
    <name evidence="14" type="ORF">BJX63DRAFT_318308</name>
</gene>
<evidence type="ECO:0000256" key="3">
    <source>
        <dbReference type="ARBA" id="ARBA00011918"/>
    </source>
</evidence>
<dbReference type="EC" id="2.1.1.63" evidence="3"/>
<accession>A0ABR4H6F5</accession>
<evidence type="ECO:0000256" key="12">
    <source>
        <dbReference type="SAM" id="MobiDB-lite"/>
    </source>
</evidence>
<reference evidence="14 15" key="1">
    <citation type="submission" date="2024-07" db="EMBL/GenBank/DDBJ databases">
        <title>Section-level genome sequencing and comparative genomics of Aspergillus sections Usti and Cavernicolus.</title>
        <authorList>
            <consortium name="Lawrence Berkeley National Laboratory"/>
            <person name="Nybo J.L."/>
            <person name="Vesth T.C."/>
            <person name="Theobald S."/>
            <person name="Frisvad J.C."/>
            <person name="Larsen T.O."/>
            <person name="Kjaerboelling I."/>
            <person name="Rothschild-Mancinelli K."/>
            <person name="Lyhne E.K."/>
            <person name="Kogle M.E."/>
            <person name="Barry K."/>
            <person name="Clum A."/>
            <person name="Na H."/>
            <person name="Ledsgaard L."/>
            <person name="Lin J."/>
            <person name="Lipzen A."/>
            <person name="Kuo A."/>
            <person name="Riley R."/>
            <person name="Mondo S."/>
            <person name="Labutti K."/>
            <person name="Haridas S."/>
            <person name="Pangalinan J."/>
            <person name="Salamov A.A."/>
            <person name="Simmons B.A."/>
            <person name="Magnuson J.K."/>
            <person name="Chen J."/>
            <person name="Drula E."/>
            <person name="Henrissat B."/>
            <person name="Wiebenga A."/>
            <person name="Lubbers R.J."/>
            <person name="Gomes A.C."/>
            <person name="Makela M.R."/>
            <person name="Stajich J."/>
            <person name="Grigoriev I.V."/>
            <person name="Mortensen U.H."/>
            <person name="De Vries R.P."/>
            <person name="Baker S.E."/>
            <person name="Andersen M.R."/>
        </authorList>
    </citation>
    <scope>NUCLEOTIDE SEQUENCE [LARGE SCALE GENOMIC DNA]</scope>
    <source>
        <strain evidence="14 15">CBS 588.65</strain>
    </source>
</reference>
<dbReference type="PROSITE" id="PS00374">
    <property type="entry name" value="MGMT"/>
    <property type="match status" value="1"/>
</dbReference>
<evidence type="ECO:0000313" key="14">
    <source>
        <dbReference type="EMBL" id="KAL2810373.1"/>
    </source>
</evidence>
<evidence type="ECO:0000313" key="15">
    <source>
        <dbReference type="Proteomes" id="UP001610334"/>
    </source>
</evidence>
<evidence type="ECO:0000256" key="9">
    <source>
        <dbReference type="ARBA" id="ARBA00030795"/>
    </source>
</evidence>
<keyword evidence="6" id="KW-0808">Transferase</keyword>
<dbReference type="GO" id="GO:0008168">
    <property type="term" value="F:methyltransferase activity"/>
    <property type="evidence" value="ECO:0007669"/>
    <property type="project" value="UniProtKB-KW"/>
</dbReference>
<feature type="region of interest" description="Disordered" evidence="12">
    <location>
        <begin position="204"/>
        <end position="233"/>
    </location>
</feature>
<evidence type="ECO:0000256" key="1">
    <source>
        <dbReference type="ARBA" id="ARBA00001286"/>
    </source>
</evidence>